<keyword evidence="4" id="KW-0560">Oxidoreductase</keyword>
<comment type="similarity">
    <text evidence="6">Belongs to the FAD-dependent oxidoreductase 2 family. 3-oxosteroid dehydrogenase subfamily.</text>
</comment>
<dbReference type="AlphaFoldDB" id="A0A2N5Y1U5"/>
<comment type="catalytic activity">
    <reaction evidence="5">
        <text>a 3-oxosteroid + A = a 3-oxo-Delta(1)-steroid + AH2</text>
        <dbReference type="Rhea" id="RHEA:13329"/>
        <dbReference type="ChEBI" id="CHEBI:13193"/>
        <dbReference type="ChEBI" id="CHEBI:17499"/>
        <dbReference type="ChEBI" id="CHEBI:20156"/>
        <dbReference type="ChEBI" id="CHEBI:47788"/>
        <dbReference type="EC" id="1.3.99.4"/>
    </reaction>
</comment>
<dbReference type="GO" id="GO:0047571">
    <property type="term" value="F:3-oxosteroid 1-dehydrogenase activity"/>
    <property type="evidence" value="ECO:0007669"/>
    <property type="project" value="UniProtKB-EC"/>
</dbReference>
<dbReference type="FunFam" id="3.50.50.60:FF:000208">
    <property type="entry name" value="3-ketosteroid dehydrogenase"/>
    <property type="match status" value="1"/>
</dbReference>
<dbReference type="EC" id="1.3.99.4" evidence="7"/>
<name>A0A2N5Y1U5_9GAMM</name>
<dbReference type="Proteomes" id="UP000234845">
    <property type="component" value="Unassembled WGS sequence"/>
</dbReference>
<evidence type="ECO:0000256" key="5">
    <source>
        <dbReference type="ARBA" id="ARBA00051951"/>
    </source>
</evidence>
<dbReference type="EMBL" id="PKLZ01000008">
    <property type="protein sequence ID" value="PLW82365.1"/>
    <property type="molecule type" value="Genomic_DNA"/>
</dbReference>
<dbReference type="InterPro" id="IPR036188">
    <property type="entry name" value="FAD/NAD-bd_sf"/>
</dbReference>
<dbReference type="InterPro" id="IPR050315">
    <property type="entry name" value="FAD-oxidoreductase_2"/>
</dbReference>
<reference evidence="11" key="1">
    <citation type="submission" date="2017-11" db="EMBL/GenBank/DDBJ databases">
        <title>The draft genome sequence of Chromatocurvus sp. F02.</title>
        <authorList>
            <person name="Du Z.-J."/>
            <person name="Chang Y.-Q."/>
        </authorList>
    </citation>
    <scope>NUCLEOTIDE SEQUENCE [LARGE SCALE GENOMIC DNA]</scope>
    <source>
        <strain evidence="11">F02</strain>
    </source>
</reference>
<protein>
    <recommendedName>
        <fullName evidence="8">3-oxosteroid 1-dehydrogenase</fullName>
        <ecNumber evidence="7">1.3.99.4</ecNumber>
    </recommendedName>
</protein>
<keyword evidence="11" id="KW-1185">Reference proteome</keyword>
<evidence type="ECO:0000313" key="11">
    <source>
        <dbReference type="Proteomes" id="UP000234845"/>
    </source>
</evidence>
<evidence type="ECO:0000256" key="3">
    <source>
        <dbReference type="ARBA" id="ARBA00022827"/>
    </source>
</evidence>
<keyword evidence="3" id="KW-0274">FAD</keyword>
<sequence length="569" mass="61731">MGVRLQTEYEVDWLVAGSGAAGMTGAVVAHQLGGAVLVVEKEPRYGGTTCKSGGVIWIPGNHRQAEFGIGDSAEEGWQYLKGLIGESVSEPRLRAYAQRASEMLAFMMAHSHVDYSPLPTYMDYYEEVDGYKSGGRSMDPGFFSLRRLGDEADFIRDDFHGLLKFNVTVPEGRCLGDMNAAAYWLGFRLLLRYWLDLPSRLRGKTDQRATLGPALVARLRRSLLDRDIPLWLNTPIRELLVEGDRVTGAIVERDGIPCRITARKGVLLATGGFSKNTAMRQQYQQAPIGAEWTAAATGATGDGITLGLSLGADLDFMGSAWWSPTYRMPDGRVLALIAGKAYPGSVLINRQGLRFTNEAQPYEDVVKDQYASELRGEGAIPCYLLFDATYRQNYPVGHIKPGKFTSDASLPEELFSSGLLTRADTLPALAEALGIDAVALEATINRFNANARVGKDPDFGRGDSEHDRYYADPKIQPNPCLGPLETGPYYAMRCEAGDLDTKGGLLCDEFGRVLHESGKEITGLYAAGNTSAAVMGDTYPGAGATIGSAMTFAYIAARHAFGHDGVSNE</sequence>
<gene>
    <name evidence="10" type="ORF">CWI75_11425</name>
</gene>
<dbReference type="InterPro" id="IPR003953">
    <property type="entry name" value="FAD-dep_OxRdtase_2_FAD-bd"/>
</dbReference>
<evidence type="ECO:0000256" key="4">
    <source>
        <dbReference type="ARBA" id="ARBA00023002"/>
    </source>
</evidence>
<dbReference type="Pfam" id="PF00890">
    <property type="entry name" value="FAD_binding_2"/>
    <property type="match status" value="1"/>
</dbReference>
<keyword evidence="2" id="KW-0285">Flavoprotein</keyword>
<evidence type="ECO:0000256" key="2">
    <source>
        <dbReference type="ARBA" id="ARBA00022630"/>
    </source>
</evidence>
<evidence type="ECO:0000259" key="9">
    <source>
        <dbReference type="Pfam" id="PF00890"/>
    </source>
</evidence>
<evidence type="ECO:0000256" key="6">
    <source>
        <dbReference type="ARBA" id="ARBA00061147"/>
    </source>
</evidence>
<evidence type="ECO:0000256" key="7">
    <source>
        <dbReference type="ARBA" id="ARBA00066536"/>
    </source>
</evidence>
<evidence type="ECO:0000256" key="1">
    <source>
        <dbReference type="ARBA" id="ARBA00001974"/>
    </source>
</evidence>
<dbReference type="GO" id="GO:0008202">
    <property type="term" value="P:steroid metabolic process"/>
    <property type="evidence" value="ECO:0007669"/>
    <property type="project" value="UniProtKB-ARBA"/>
</dbReference>
<dbReference type="Gene3D" id="3.50.50.60">
    <property type="entry name" value="FAD/NAD(P)-binding domain"/>
    <property type="match status" value="2"/>
</dbReference>
<dbReference type="SUPFAM" id="SSF56425">
    <property type="entry name" value="Succinate dehydrogenase/fumarate reductase flavoprotein, catalytic domain"/>
    <property type="match status" value="1"/>
</dbReference>
<accession>A0A2N5Y1U5</accession>
<proteinExistence type="inferred from homology"/>
<evidence type="ECO:0000313" key="10">
    <source>
        <dbReference type="EMBL" id="PLW82365.1"/>
    </source>
</evidence>
<dbReference type="SUPFAM" id="SSF51905">
    <property type="entry name" value="FAD/NAD(P)-binding domain"/>
    <property type="match status" value="1"/>
</dbReference>
<feature type="domain" description="FAD-dependent oxidoreductase 2 FAD-binding" evidence="9">
    <location>
        <begin position="12"/>
        <end position="546"/>
    </location>
</feature>
<comment type="cofactor">
    <cofactor evidence="1">
        <name>FAD</name>
        <dbReference type="ChEBI" id="CHEBI:57692"/>
    </cofactor>
</comment>
<evidence type="ECO:0000256" key="8">
    <source>
        <dbReference type="ARBA" id="ARBA00069709"/>
    </source>
</evidence>
<organism evidence="10 11">
    <name type="scientific">Kineobactrum sediminis</name>
    <dbReference type="NCBI Taxonomy" id="1905677"/>
    <lineage>
        <taxon>Bacteria</taxon>
        <taxon>Pseudomonadati</taxon>
        <taxon>Pseudomonadota</taxon>
        <taxon>Gammaproteobacteria</taxon>
        <taxon>Cellvibrionales</taxon>
        <taxon>Halieaceae</taxon>
        <taxon>Kineobactrum</taxon>
    </lineage>
</organism>
<comment type="caution">
    <text evidence="10">The sequence shown here is derived from an EMBL/GenBank/DDBJ whole genome shotgun (WGS) entry which is preliminary data.</text>
</comment>
<dbReference type="InterPro" id="IPR027477">
    <property type="entry name" value="Succ_DH/fumarate_Rdtase_cat_sf"/>
</dbReference>
<dbReference type="PANTHER" id="PTHR43400:SF10">
    <property type="entry name" value="3-OXOSTEROID 1-DEHYDROGENASE"/>
    <property type="match status" value="1"/>
</dbReference>
<dbReference type="PANTHER" id="PTHR43400">
    <property type="entry name" value="FUMARATE REDUCTASE"/>
    <property type="match status" value="1"/>
</dbReference>